<dbReference type="Pfam" id="PF14261">
    <property type="entry name" value="DUF4351"/>
    <property type="match status" value="1"/>
</dbReference>
<proteinExistence type="predicted"/>
<dbReference type="AlphaFoldDB" id="A0A6H2C4E7"/>
<dbReference type="KEGG" id="dfs:HGD76_23500"/>
<accession>A0A6H2C4E7</accession>
<evidence type="ECO:0000259" key="1">
    <source>
        <dbReference type="Pfam" id="PF14261"/>
    </source>
</evidence>
<dbReference type="InterPro" id="IPR025587">
    <property type="entry name" value="DUF4351"/>
</dbReference>
<dbReference type="Proteomes" id="UP000502433">
    <property type="component" value="Chromosome"/>
</dbReference>
<dbReference type="PANTHER" id="PTHR35586">
    <property type="entry name" value="SLL1691 PROTEIN"/>
    <property type="match status" value="1"/>
</dbReference>
<dbReference type="PANTHER" id="PTHR35586:SF1">
    <property type="entry name" value="SLL1691 PROTEIN"/>
    <property type="match status" value="1"/>
</dbReference>
<organism evidence="2 3">
    <name type="scientific">Dolichospermum flos-aquae CCAP 1403/13F</name>
    <dbReference type="NCBI Taxonomy" id="315271"/>
    <lineage>
        <taxon>Bacteria</taxon>
        <taxon>Bacillati</taxon>
        <taxon>Cyanobacteriota</taxon>
        <taxon>Cyanophyceae</taxon>
        <taxon>Nostocales</taxon>
        <taxon>Aphanizomenonaceae</taxon>
        <taxon>Dolichospermum</taxon>
    </lineage>
</organism>
<dbReference type="RefSeq" id="WP_168697192.1">
    <property type="nucleotide sequence ID" value="NZ_CP051206.1"/>
</dbReference>
<reference evidence="2 3" key="1">
    <citation type="submission" date="2020-04" db="EMBL/GenBank/DDBJ databases">
        <title>Genome-Wide Identification of 5-Methylcytosine Sites in Bacterial Genomes By High-Throughput Sequencing of MspJI Restriction Fragments.</title>
        <authorList>
            <person name="Wu V."/>
        </authorList>
    </citation>
    <scope>NUCLEOTIDE SEQUENCE [LARGE SCALE GENOMIC DNA]</scope>
    <source>
        <strain evidence="2 3">CCAP 1403/13f</strain>
    </source>
</reference>
<evidence type="ECO:0000313" key="2">
    <source>
        <dbReference type="EMBL" id="QJB46705.1"/>
    </source>
</evidence>
<reference evidence="2 3" key="2">
    <citation type="submission" date="2020-04" db="EMBL/GenBank/DDBJ databases">
        <authorList>
            <person name="Fomenkov A."/>
            <person name="Anton B.P."/>
            <person name="Roberts R.J."/>
        </authorList>
    </citation>
    <scope>NUCLEOTIDE SEQUENCE [LARGE SCALE GENOMIC DNA]</scope>
    <source>
        <strain evidence="2 3">CCAP 1403/13f</strain>
    </source>
</reference>
<dbReference type="EMBL" id="CP051206">
    <property type="protein sequence ID" value="QJB46705.1"/>
    <property type="molecule type" value="Genomic_DNA"/>
</dbReference>
<protein>
    <submittedName>
        <fullName evidence="2">DUF4351 domain-containing protein</fullName>
    </submittedName>
</protein>
<sequence>MTRFIHDQFAKDYLEELLKPYGEVQAASQVAGEIREIDVLFTPFPNQTTNVELLGLLGKLATTPAIFEPFRNPASTEEICDCLLKSLEVRGALRRAAKREQTNKTKIEIPKLWILTPTASRNILSGFSETTKPDSLPGIYYLAKSLQAAIVVIHQLPQTQETLWLRLLGRGTVQKRAIDELAALPLNQPYVKITLELLYNLQKNLKINQSSQTEDQELIMRLAPLYQQDRELAKQEGLQEGLQKEKRLIIRQLNRRIEEIDSLLIQKVQELTVEKLEELGEALLDFTSVTDLETWLQHNSIN</sequence>
<gene>
    <name evidence="2" type="ORF">HGD76_23500</name>
</gene>
<evidence type="ECO:0000313" key="3">
    <source>
        <dbReference type="Proteomes" id="UP000502433"/>
    </source>
</evidence>
<name>A0A6H2C4E7_DOLFA</name>
<feature type="domain" description="DUF4351" evidence="1">
    <location>
        <begin position="236"/>
        <end position="296"/>
    </location>
</feature>